<dbReference type="GO" id="GO:0006508">
    <property type="term" value="P:proteolysis"/>
    <property type="evidence" value="ECO:0007669"/>
    <property type="project" value="UniProtKB-KW"/>
</dbReference>
<dbReference type="PROSITE" id="PS50240">
    <property type="entry name" value="TRYPSIN_DOM"/>
    <property type="match status" value="1"/>
</dbReference>
<evidence type="ECO:0000256" key="1">
    <source>
        <dbReference type="ARBA" id="ARBA00004613"/>
    </source>
</evidence>
<feature type="domain" description="Peptidase S1" evidence="12">
    <location>
        <begin position="483"/>
        <end position="767"/>
    </location>
</feature>
<evidence type="ECO:0000256" key="8">
    <source>
        <dbReference type="ARBA" id="ARBA00023180"/>
    </source>
</evidence>
<dbReference type="PROSITE" id="PS00134">
    <property type="entry name" value="TRYPSIN_HIS"/>
    <property type="match status" value="1"/>
</dbReference>
<keyword evidence="3 10" id="KW-0645">Protease</keyword>
<dbReference type="InterPro" id="IPR009003">
    <property type="entry name" value="Peptidase_S1_PA"/>
</dbReference>
<comment type="caution">
    <text evidence="9">Lacks conserved residue(s) required for the propagation of feature annotation.</text>
</comment>
<comment type="caution">
    <text evidence="14">The sequence shown here is derived from an EMBL/GenBank/DDBJ whole genome shotgun (WGS) entry which is preliminary data.</text>
</comment>
<dbReference type="Pfam" id="PF00084">
    <property type="entry name" value="Sushi"/>
    <property type="match status" value="3"/>
</dbReference>
<dbReference type="InterPro" id="IPR043504">
    <property type="entry name" value="Peptidase_S1_PA_chymotrypsin"/>
</dbReference>
<dbReference type="Gene3D" id="2.10.70.10">
    <property type="entry name" value="Complement Module, domain 1"/>
    <property type="match status" value="2"/>
</dbReference>
<name>A0AAN9BD29_9CAEN</name>
<dbReference type="InterPro" id="IPR001254">
    <property type="entry name" value="Trypsin_dom"/>
</dbReference>
<evidence type="ECO:0000256" key="5">
    <source>
        <dbReference type="ARBA" id="ARBA00022801"/>
    </source>
</evidence>
<keyword evidence="6 10" id="KW-0720">Serine protease</keyword>
<evidence type="ECO:0000259" key="13">
    <source>
        <dbReference type="PROSITE" id="PS50923"/>
    </source>
</evidence>
<dbReference type="AlphaFoldDB" id="A0AAN9BD29"/>
<evidence type="ECO:0000256" key="10">
    <source>
        <dbReference type="RuleBase" id="RU363034"/>
    </source>
</evidence>
<dbReference type="SUPFAM" id="SSF50494">
    <property type="entry name" value="Trypsin-like serine proteases"/>
    <property type="match status" value="1"/>
</dbReference>
<dbReference type="CDD" id="cd00033">
    <property type="entry name" value="CCP"/>
    <property type="match status" value="2"/>
</dbReference>
<dbReference type="Pfam" id="PF00089">
    <property type="entry name" value="Trypsin"/>
    <property type="match status" value="1"/>
</dbReference>
<feature type="chain" id="PRO_5042858143" evidence="11">
    <location>
        <begin position="26"/>
        <end position="775"/>
    </location>
</feature>
<dbReference type="InterPro" id="IPR033116">
    <property type="entry name" value="TRYPSIN_SER"/>
</dbReference>
<dbReference type="CDD" id="cd00190">
    <property type="entry name" value="Tryp_SPc"/>
    <property type="match status" value="1"/>
</dbReference>
<keyword evidence="5 10" id="KW-0378">Hydrolase</keyword>
<keyword evidence="4 11" id="KW-0732">Signal</keyword>
<dbReference type="InterPro" id="IPR001314">
    <property type="entry name" value="Peptidase_S1A"/>
</dbReference>
<feature type="signal peptide" evidence="11">
    <location>
        <begin position="1"/>
        <end position="25"/>
    </location>
</feature>
<dbReference type="GO" id="GO:0005615">
    <property type="term" value="C:extracellular space"/>
    <property type="evidence" value="ECO:0007669"/>
    <property type="project" value="TreeGrafter"/>
</dbReference>
<dbReference type="EMBL" id="JBAMIC010000010">
    <property type="protein sequence ID" value="KAK7102831.1"/>
    <property type="molecule type" value="Genomic_DNA"/>
</dbReference>
<keyword evidence="15" id="KW-1185">Reference proteome</keyword>
<evidence type="ECO:0000313" key="14">
    <source>
        <dbReference type="EMBL" id="KAK7102831.1"/>
    </source>
</evidence>
<dbReference type="InterPro" id="IPR050127">
    <property type="entry name" value="Serine_Proteases_S1"/>
</dbReference>
<feature type="domain" description="Sushi" evidence="13">
    <location>
        <begin position="253"/>
        <end position="317"/>
    </location>
</feature>
<evidence type="ECO:0000256" key="7">
    <source>
        <dbReference type="ARBA" id="ARBA00023157"/>
    </source>
</evidence>
<keyword evidence="2" id="KW-0964">Secreted</keyword>
<comment type="subcellular location">
    <subcellularLocation>
        <location evidence="1">Secreted</location>
    </subcellularLocation>
</comment>
<dbReference type="PROSITE" id="PS50923">
    <property type="entry name" value="SUSHI"/>
    <property type="match status" value="2"/>
</dbReference>
<dbReference type="Gene3D" id="2.40.10.10">
    <property type="entry name" value="Trypsin-like serine proteases"/>
    <property type="match status" value="1"/>
</dbReference>
<evidence type="ECO:0000256" key="2">
    <source>
        <dbReference type="ARBA" id="ARBA00022525"/>
    </source>
</evidence>
<evidence type="ECO:0000256" key="11">
    <source>
        <dbReference type="SAM" id="SignalP"/>
    </source>
</evidence>
<reference evidence="14 15" key="1">
    <citation type="submission" date="2024-02" db="EMBL/GenBank/DDBJ databases">
        <title>Chromosome-scale genome assembly of the rough periwinkle Littorina saxatilis.</title>
        <authorList>
            <person name="De Jode A."/>
            <person name="Faria R."/>
            <person name="Formenti G."/>
            <person name="Sims Y."/>
            <person name="Smith T.P."/>
            <person name="Tracey A."/>
            <person name="Wood J.M.D."/>
            <person name="Zagrodzka Z.B."/>
            <person name="Johannesson K."/>
            <person name="Butlin R.K."/>
            <person name="Leder E.H."/>
        </authorList>
    </citation>
    <scope>NUCLEOTIDE SEQUENCE [LARGE SCALE GENOMIC DNA]</scope>
    <source>
        <strain evidence="14">Snail1</strain>
        <tissue evidence="14">Muscle</tissue>
    </source>
</reference>
<dbReference type="FunFam" id="2.40.10.10:FF:000068">
    <property type="entry name" value="transmembrane protease serine 2"/>
    <property type="match status" value="1"/>
</dbReference>
<keyword evidence="9" id="KW-0768">Sushi</keyword>
<dbReference type="SUPFAM" id="SSF57535">
    <property type="entry name" value="Complement control module/SCR domain"/>
    <property type="match status" value="2"/>
</dbReference>
<dbReference type="FunFam" id="2.40.10.10:FF:000054">
    <property type="entry name" value="Complement C1r subcomponent"/>
    <property type="match status" value="1"/>
</dbReference>
<dbReference type="SMART" id="SM00020">
    <property type="entry name" value="Tryp_SPc"/>
    <property type="match status" value="1"/>
</dbReference>
<dbReference type="SMART" id="SM00032">
    <property type="entry name" value="CCP"/>
    <property type="match status" value="4"/>
</dbReference>
<dbReference type="PANTHER" id="PTHR24264">
    <property type="entry name" value="TRYPSIN-RELATED"/>
    <property type="match status" value="1"/>
</dbReference>
<evidence type="ECO:0000259" key="12">
    <source>
        <dbReference type="PROSITE" id="PS50240"/>
    </source>
</evidence>
<gene>
    <name evidence="14" type="ORF">V1264_020997</name>
</gene>
<dbReference type="GO" id="GO:0004252">
    <property type="term" value="F:serine-type endopeptidase activity"/>
    <property type="evidence" value="ECO:0007669"/>
    <property type="project" value="InterPro"/>
</dbReference>
<evidence type="ECO:0000256" key="6">
    <source>
        <dbReference type="ARBA" id="ARBA00022825"/>
    </source>
</evidence>
<dbReference type="InterPro" id="IPR000436">
    <property type="entry name" value="Sushi_SCR_CCP_dom"/>
</dbReference>
<protein>
    <submittedName>
        <fullName evidence="14">Uncharacterized protein</fullName>
    </submittedName>
</protein>
<dbReference type="PANTHER" id="PTHR24264:SF54">
    <property type="entry name" value="PEPTIDASE S1 DOMAIN-CONTAINING PROTEIN"/>
    <property type="match status" value="1"/>
</dbReference>
<dbReference type="Proteomes" id="UP001374579">
    <property type="component" value="Unassembled WGS sequence"/>
</dbReference>
<sequence length="775" mass="86229">MVKHVFQLPCWRIVILLLACRPLHGGCSWLTKGGPAKSEDSDLVGLVSSGWSDCSLKQAKCWCGSDEDRHVTVINIKQCPVHTSWGTLCEPCKKPVDSCAQLQHCARCPPHNPSAICDQCPLDRHGLHCELERPCKTPHVSEHMIIHPRYTKRGVYKLSFRCPHGWVLHGPRNIKCENDTWNKDPPTCVFPARCTDQPNAAIPFTRVKHRKSDHVVLECDEGYVTSGKILQTTLQCKHGAWVQIGERVKCERSVCPQLSVEDGNVRYLEDSNASLPGFVSPGSRAKVTCQGDFKLQGPAQVNCSSGRWQPSVPRCVAQKCETVEHGTKCSLNTTAGNTVFLSPDTEIYPGQVVQIGCKEGFYRKQGCGNAERICLFNGTLTVPDLVCDKESVCVIHVSDSHLRFCRPSGGPCTPGNDTFRDKQYEFPDNVVPWGMDVEFGCDNEFYHLDSTFTQQRCINQYTFITPRCISECGKRRPPKDPYIAGGEESDIEVWPWQAGLVQTNGKEGGLICGATLIYDKWALTAGHCVTEESSSDQLADKDKLRLVYGMSLTQNMKNSAIHDKEFQGQFGVSSIILHHQFNKDTLDHDIALIELKTPVEFNYRVGVACLPATQNCSDQRLVTGMKGVVTGWGSSESDSPSDRLRELTLYVANTTECEKHFKDRGYNTAAWTENMFCAESNSTTEDTTDGDSGGPFVVQGGTKDWVLEGIVSWGVRKNEIDINIEHRKHRSLSNKDPFAVPNCPGRACYSGYTRVAKYLDWIQEKTGRSTGKRCA</sequence>
<keyword evidence="7" id="KW-1015">Disulfide bond</keyword>
<dbReference type="PRINTS" id="PR00722">
    <property type="entry name" value="CHYMOTRYPSIN"/>
</dbReference>
<evidence type="ECO:0000256" key="3">
    <source>
        <dbReference type="ARBA" id="ARBA00022670"/>
    </source>
</evidence>
<dbReference type="InterPro" id="IPR018114">
    <property type="entry name" value="TRYPSIN_HIS"/>
</dbReference>
<dbReference type="PROSITE" id="PS00135">
    <property type="entry name" value="TRYPSIN_SER"/>
    <property type="match status" value="1"/>
</dbReference>
<dbReference type="InterPro" id="IPR035976">
    <property type="entry name" value="Sushi/SCR/CCP_sf"/>
</dbReference>
<feature type="domain" description="Sushi" evidence="13">
    <location>
        <begin position="133"/>
        <end position="190"/>
    </location>
</feature>
<evidence type="ECO:0000313" key="15">
    <source>
        <dbReference type="Proteomes" id="UP001374579"/>
    </source>
</evidence>
<evidence type="ECO:0000256" key="4">
    <source>
        <dbReference type="ARBA" id="ARBA00022729"/>
    </source>
</evidence>
<keyword evidence="8" id="KW-0325">Glycoprotein</keyword>
<proteinExistence type="predicted"/>
<accession>A0AAN9BD29</accession>
<organism evidence="14 15">
    <name type="scientific">Littorina saxatilis</name>
    <dbReference type="NCBI Taxonomy" id="31220"/>
    <lineage>
        <taxon>Eukaryota</taxon>
        <taxon>Metazoa</taxon>
        <taxon>Spiralia</taxon>
        <taxon>Lophotrochozoa</taxon>
        <taxon>Mollusca</taxon>
        <taxon>Gastropoda</taxon>
        <taxon>Caenogastropoda</taxon>
        <taxon>Littorinimorpha</taxon>
        <taxon>Littorinoidea</taxon>
        <taxon>Littorinidae</taxon>
        <taxon>Littorina</taxon>
    </lineage>
</organism>
<evidence type="ECO:0000256" key="9">
    <source>
        <dbReference type="PROSITE-ProRule" id="PRU00302"/>
    </source>
</evidence>